<organism evidence="1 2">
    <name type="scientific">Hyalomma asiaticum</name>
    <name type="common">Tick</name>
    <dbReference type="NCBI Taxonomy" id="266040"/>
    <lineage>
        <taxon>Eukaryota</taxon>
        <taxon>Metazoa</taxon>
        <taxon>Ecdysozoa</taxon>
        <taxon>Arthropoda</taxon>
        <taxon>Chelicerata</taxon>
        <taxon>Arachnida</taxon>
        <taxon>Acari</taxon>
        <taxon>Parasitiformes</taxon>
        <taxon>Ixodida</taxon>
        <taxon>Ixodoidea</taxon>
        <taxon>Ixodidae</taxon>
        <taxon>Hyalomminae</taxon>
        <taxon>Hyalomma</taxon>
    </lineage>
</organism>
<reference evidence="1" key="1">
    <citation type="submission" date="2020-05" db="EMBL/GenBank/DDBJ databases">
        <title>Large-scale comparative analyses of tick genomes elucidate their genetic diversity and vector capacities.</title>
        <authorList>
            <person name="Jia N."/>
            <person name="Wang J."/>
            <person name="Shi W."/>
            <person name="Du L."/>
            <person name="Sun Y."/>
            <person name="Zhan W."/>
            <person name="Jiang J."/>
            <person name="Wang Q."/>
            <person name="Zhang B."/>
            <person name="Ji P."/>
            <person name="Sakyi L.B."/>
            <person name="Cui X."/>
            <person name="Yuan T."/>
            <person name="Jiang B."/>
            <person name="Yang W."/>
            <person name="Lam T.T.-Y."/>
            <person name="Chang Q."/>
            <person name="Ding S."/>
            <person name="Wang X."/>
            <person name="Zhu J."/>
            <person name="Ruan X."/>
            <person name="Zhao L."/>
            <person name="Wei J."/>
            <person name="Que T."/>
            <person name="Du C."/>
            <person name="Cheng J."/>
            <person name="Dai P."/>
            <person name="Han X."/>
            <person name="Huang E."/>
            <person name="Gao Y."/>
            <person name="Liu J."/>
            <person name="Shao H."/>
            <person name="Ye R."/>
            <person name="Li L."/>
            <person name="Wei W."/>
            <person name="Wang X."/>
            <person name="Wang C."/>
            <person name="Yang T."/>
            <person name="Huo Q."/>
            <person name="Li W."/>
            <person name="Guo W."/>
            <person name="Chen H."/>
            <person name="Zhou L."/>
            <person name="Ni X."/>
            <person name="Tian J."/>
            <person name="Zhou Y."/>
            <person name="Sheng Y."/>
            <person name="Liu T."/>
            <person name="Pan Y."/>
            <person name="Xia L."/>
            <person name="Li J."/>
            <person name="Zhao F."/>
            <person name="Cao W."/>
        </authorList>
    </citation>
    <scope>NUCLEOTIDE SEQUENCE</scope>
    <source>
        <strain evidence="1">Hyas-2018</strain>
    </source>
</reference>
<evidence type="ECO:0000313" key="2">
    <source>
        <dbReference type="Proteomes" id="UP000821845"/>
    </source>
</evidence>
<comment type="caution">
    <text evidence="1">The sequence shown here is derived from an EMBL/GenBank/DDBJ whole genome shotgun (WGS) entry which is preliminary data.</text>
</comment>
<sequence>MAKERLFAVRHFAEGEAILTELPVVACQLAWNRACKYAACDLCMRPLEVAEGNARRLAAKPQLRLPQPGCCTTRIHEHVTCPGCQAAYCSEVCRSKAWQQYHQVLCAVSNEPSRPLHNLLEAWK</sequence>
<protein>
    <submittedName>
        <fullName evidence="1">Uncharacterized protein</fullName>
    </submittedName>
</protein>
<name>A0ACB7SZE2_HYAAI</name>
<proteinExistence type="predicted"/>
<dbReference type="EMBL" id="CM023482">
    <property type="protein sequence ID" value="KAH6939356.1"/>
    <property type="molecule type" value="Genomic_DNA"/>
</dbReference>
<accession>A0ACB7SZE2</accession>
<gene>
    <name evidence="1" type="ORF">HPB50_017564</name>
</gene>
<keyword evidence="2" id="KW-1185">Reference proteome</keyword>
<dbReference type="Proteomes" id="UP000821845">
    <property type="component" value="Chromosome 2"/>
</dbReference>
<evidence type="ECO:0000313" key="1">
    <source>
        <dbReference type="EMBL" id="KAH6939356.1"/>
    </source>
</evidence>